<keyword evidence="2" id="KW-1185">Reference proteome</keyword>
<dbReference type="AlphaFoldDB" id="U7QHI2"/>
<reference evidence="1 2" key="1">
    <citation type="journal article" date="2013" name="Front. Microbiol.">
        <title>Comparative genomic analyses of the cyanobacterium, Lyngbya aestuarii BL J, a powerful hydrogen producer.</title>
        <authorList>
            <person name="Kothari A."/>
            <person name="Vaughn M."/>
            <person name="Garcia-Pichel F."/>
        </authorList>
    </citation>
    <scope>NUCLEOTIDE SEQUENCE [LARGE SCALE GENOMIC DNA]</scope>
    <source>
        <strain evidence="1 2">BL J</strain>
    </source>
</reference>
<protein>
    <submittedName>
        <fullName evidence="1">Uncharacterized protein</fullName>
    </submittedName>
</protein>
<organism evidence="1 2">
    <name type="scientific">Lyngbya aestuarii BL J</name>
    <dbReference type="NCBI Taxonomy" id="1348334"/>
    <lineage>
        <taxon>Bacteria</taxon>
        <taxon>Bacillati</taxon>
        <taxon>Cyanobacteriota</taxon>
        <taxon>Cyanophyceae</taxon>
        <taxon>Oscillatoriophycideae</taxon>
        <taxon>Oscillatoriales</taxon>
        <taxon>Microcoleaceae</taxon>
        <taxon>Lyngbya</taxon>
    </lineage>
</organism>
<evidence type="ECO:0000313" key="2">
    <source>
        <dbReference type="Proteomes" id="UP000017127"/>
    </source>
</evidence>
<gene>
    <name evidence="1" type="ORF">M595_2664</name>
</gene>
<name>U7QHI2_9CYAN</name>
<proteinExistence type="predicted"/>
<accession>U7QHI2</accession>
<dbReference type="EMBL" id="AUZM01000022">
    <property type="protein sequence ID" value="ERT07368.1"/>
    <property type="molecule type" value="Genomic_DNA"/>
</dbReference>
<sequence>MIYPSDFVEESYKYEELKKILFLQKRDVTDNISTKILNIMF</sequence>
<dbReference type="Proteomes" id="UP000017127">
    <property type="component" value="Unassembled WGS sequence"/>
</dbReference>
<comment type="caution">
    <text evidence="1">The sequence shown here is derived from an EMBL/GenBank/DDBJ whole genome shotgun (WGS) entry which is preliminary data.</text>
</comment>
<evidence type="ECO:0000313" key="1">
    <source>
        <dbReference type="EMBL" id="ERT07368.1"/>
    </source>
</evidence>